<reference evidence="2" key="2">
    <citation type="submission" date="2014-07" db="EMBL/GenBank/DDBJ databases">
        <authorList>
            <person name="Hull J."/>
        </authorList>
    </citation>
    <scope>NUCLEOTIDE SEQUENCE</scope>
</reference>
<keyword evidence="2" id="KW-0648">Protein biosynthesis</keyword>
<protein>
    <submittedName>
        <fullName evidence="2">Translation initiation factor IF-3</fullName>
    </submittedName>
</protein>
<accession>A0A0A9VYM0</accession>
<organism evidence="2">
    <name type="scientific">Lygus hesperus</name>
    <name type="common">Western plant bug</name>
    <dbReference type="NCBI Taxonomy" id="30085"/>
    <lineage>
        <taxon>Eukaryota</taxon>
        <taxon>Metazoa</taxon>
        <taxon>Ecdysozoa</taxon>
        <taxon>Arthropoda</taxon>
        <taxon>Hexapoda</taxon>
        <taxon>Insecta</taxon>
        <taxon>Pterygota</taxon>
        <taxon>Neoptera</taxon>
        <taxon>Paraneoptera</taxon>
        <taxon>Hemiptera</taxon>
        <taxon>Heteroptera</taxon>
        <taxon>Panheteroptera</taxon>
        <taxon>Cimicomorpha</taxon>
        <taxon>Miridae</taxon>
        <taxon>Mirini</taxon>
        <taxon>Lygus</taxon>
    </lineage>
</organism>
<dbReference type="EMBL" id="GBRD01015272">
    <property type="protein sequence ID" value="JAG50554.1"/>
    <property type="molecule type" value="Transcribed_RNA"/>
</dbReference>
<proteinExistence type="predicted"/>
<evidence type="ECO:0000313" key="2">
    <source>
        <dbReference type="EMBL" id="JAF99292.1"/>
    </source>
</evidence>
<dbReference type="EMBL" id="GBRD01015270">
    <property type="protein sequence ID" value="JAG50556.1"/>
    <property type="molecule type" value="Transcribed_RNA"/>
</dbReference>
<dbReference type="EMBL" id="GBRD01015273">
    <property type="protein sequence ID" value="JAG50553.1"/>
    <property type="molecule type" value="Transcribed_RNA"/>
</dbReference>
<name>A0A0A9VYM0_LYGHE</name>
<dbReference type="AlphaFoldDB" id="A0A0A9VYM0"/>
<reference evidence="2" key="1">
    <citation type="journal article" date="2014" name="PLoS ONE">
        <title>Transcriptome-Based Identification of ABC Transporters in the Western Tarnished Plant Bug Lygus hesperus.</title>
        <authorList>
            <person name="Hull J.J."/>
            <person name="Chaney K."/>
            <person name="Geib S.M."/>
            <person name="Fabrick J.A."/>
            <person name="Brent C.S."/>
            <person name="Walsh D."/>
            <person name="Lavine L.C."/>
        </authorList>
    </citation>
    <scope>NUCLEOTIDE SEQUENCE</scope>
</reference>
<evidence type="ECO:0000313" key="3">
    <source>
        <dbReference type="EMBL" id="JAF99294.1"/>
    </source>
</evidence>
<evidence type="ECO:0000256" key="1">
    <source>
        <dbReference type="SAM" id="MobiDB-lite"/>
    </source>
</evidence>
<feature type="compositionally biased region" description="Gly residues" evidence="1">
    <location>
        <begin position="55"/>
        <end position="71"/>
    </location>
</feature>
<reference evidence="4" key="3">
    <citation type="submission" date="2014-09" db="EMBL/GenBank/DDBJ databases">
        <authorList>
            <person name="Magalhaes I.L.F."/>
            <person name="Oliveira U."/>
            <person name="Santos F.R."/>
            <person name="Vidigal T.H.D.A."/>
            <person name="Brescovit A.D."/>
            <person name="Santos A.J."/>
        </authorList>
    </citation>
    <scope>NUCLEOTIDE SEQUENCE</scope>
</reference>
<dbReference type="InterPro" id="IPR038606">
    <property type="entry name" value="To_sf"/>
</dbReference>
<dbReference type="Pfam" id="PF06585">
    <property type="entry name" value="JHBP"/>
    <property type="match status" value="1"/>
</dbReference>
<evidence type="ECO:0000313" key="4">
    <source>
        <dbReference type="EMBL" id="JAG50553.1"/>
    </source>
</evidence>
<gene>
    <name evidence="2" type="primary">infC_5</name>
    <name evidence="3" type="synonym">infC_4</name>
    <name evidence="3" type="ORF">CM83_25981</name>
    <name evidence="2" type="ORF">CM83_25982</name>
</gene>
<keyword evidence="2" id="KW-0396">Initiation factor</keyword>
<feature type="region of interest" description="Disordered" evidence="1">
    <location>
        <begin position="1"/>
        <end position="94"/>
    </location>
</feature>
<dbReference type="InterPro" id="IPR010562">
    <property type="entry name" value="Haemolymph_juvenile_hormone-bd"/>
</dbReference>
<feature type="compositionally biased region" description="Basic residues" evidence="1">
    <location>
        <begin position="22"/>
        <end position="33"/>
    </location>
</feature>
<dbReference type="EMBL" id="GBHO01044311">
    <property type="protein sequence ID" value="JAF99292.1"/>
    <property type="molecule type" value="Transcribed_RNA"/>
</dbReference>
<sequence>MPIDNRERSTRKEAFNQSSSKRFGRRHRKTRFASKHEVIEYPAGQIQDDPYGEGSRTGKGGDGSSKGGGSRRGISADVVSPFMKRQPPKGPAAMFKESGERMMAAFKKMLEEVREDFKKTDSIPITESSPREIKMKDINANLTLSGLKMSGLHEFLVNKVQVPTPDELKDGNLWVKYELAVPHLHISGRYETEGTHKKIDVRSVGEFSGDILFYTNVGEVTFMVDEDGILQVDTYKLKLKSLGIDIQEKGLQFGILGSSELKPILDKELHEYLKKYWKEIAAKAALKAKEKLNAVLKRLFKERQEAALISKGSKSNEEAIRRREAEMRECRERIANRPDRLPKGYPMPRDQSLLGWLYPPKHPMM</sequence>
<dbReference type="GO" id="GO:0003743">
    <property type="term" value="F:translation initiation factor activity"/>
    <property type="evidence" value="ECO:0007669"/>
    <property type="project" value="UniProtKB-KW"/>
</dbReference>
<dbReference type="Gene3D" id="3.15.10.30">
    <property type="entry name" value="Haemolymph juvenile hormone binding protein"/>
    <property type="match status" value="1"/>
</dbReference>
<dbReference type="EMBL" id="GBHO01044309">
    <property type="protein sequence ID" value="JAF99294.1"/>
    <property type="molecule type" value="Transcribed_RNA"/>
</dbReference>
<feature type="compositionally biased region" description="Basic and acidic residues" evidence="1">
    <location>
        <begin position="1"/>
        <end position="14"/>
    </location>
</feature>
<dbReference type="EMBL" id="GBRD01015271">
    <property type="protein sequence ID" value="JAG50555.1"/>
    <property type="molecule type" value="Transcribed_RNA"/>
</dbReference>